<dbReference type="Proteomes" id="UP000270299">
    <property type="component" value="Unassembled WGS sequence"/>
</dbReference>
<dbReference type="InterPro" id="IPR029035">
    <property type="entry name" value="DHS-like_NAD/FAD-binding_dom"/>
</dbReference>
<dbReference type="InterPro" id="IPR029061">
    <property type="entry name" value="THDP-binding"/>
</dbReference>
<evidence type="ECO:0000256" key="4">
    <source>
        <dbReference type="SAM" id="MobiDB-lite"/>
    </source>
</evidence>
<proteinExistence type="inferred from homology"/>
<dbReference type="InterPro" id="IPR047211">
    <property type="entry name" value="POXB-like"/>
</dbReference>
<name>A0A3L6ZLY7_9MICO</name>
<dbReference type="AlphaFoldDB" id="A0A3L6ZLY7"/>
<evidence type="ECO:0000259" key="6">
    <source>
        <dbReference type="Pfam" id="PF02775"/>
    </source>
</evidence>
<feature type="domain" description="Thiamine pyrophosphate enzyme TPP-binding" evidence="6">
    <location>
        <begin position="393"/>
        <end position="548"/>
    </location>
</feature>
<dbReference type="GO" id="GO:0030976">
    <property type="term" value="F:thiamine pyrophosphate binding"/>
    <property type="evidence" value="ECO:0007669"/>
    <property type="project" value="InterPro"/>
</dbReference>
<dbReference type="InterPro" id="IPR011766">
    <property type="entry name" value="TPP_enzyme_TPP-bd"/>
</dbReference>
<feature type="region of interest" description="Disordered" evidence="4">
    <location>
        <begin position="574"/>
        <end position="600"/>
    </location>
</feature>
<feature type="compositionally biased region" description="Basic and acidic residues" evidence="4">
    <location>
        <begin position="580"/>
        <end position="600"/>
    </location>
</feature>
<keyword evidence="2 3" id="KW-0786">Thiamine pyrophosphate</keyword>
<dbReference type="SUPFAM" id="SSF52518">
    <property type="entry name" value="Thiamin diphosphate-binding fold (THDP-binding)"/>
    <property type="match status" value="2"/>
</dbReference>
<dbReference type="SUPFAM" id="SSF52467">
    <property type="entry name" value="DHS-like NAD/FAD-binding domain"/>
    <property type="match status" value="1"/>
</dbReference>
<evidence type="ECO:0000259" key="5">
    <source>
        <dbReference type="Pfam" id="PF00205"/>
    </source>
</evidence>
<comment type="similarity">
    <text evidence="1 3">Belongs to the TPP enzyme family.</text>
</comment>
<sequence length="600" mass="64776">MAERNVSDVLVERLGAWGVDRIFGYSGDGINGLMEALQRAGNQPRFIQARHEEWAAFMAVGHAKYTGEVGVVTSTQGPGAVHLLNGLYDAKLDNVPVVAIVGQQATSVLGSGYMQEINLPVLFSDVASFVQSVASAEQIPMVIDRAFRSALANRAPAVVIVPHDIQKETAPELEHEHGILRTASEYRAPRVLPHVDDLTAAAEVLAAGERVALLVGQGAMSAQDEVVAIADALGAGIATSLLGKPFVDESLTNAVGTMGHLGTTSSAYLFDHCDTLLIVGSNDPWTEFYPAPGQARAVQIDIDGEVVGNRYPVEVGLVGDAAMTLGALLPRIAELREKHPRSGEWRDAVEKSVGRWQRIARQRASVPATPVNPERVLAELGPILPNDALLALDVGSVVYWYGRQLRLPRGVVAQVSGTLASMGCGVPYGIAGKLAAPDRPMVVLSGDGGFQMSGVTELITVSRLWTEWEDPRFIVCVLNNGDLAEVSWEQREMEGGPRFDESQDLPRFPAAEYAELLGLNGERVDDPDELENAWSRAFESDRPHVLEVMTDASIPLLPPFPAGREKLEQMRAALDEEGESGEHARELLDRYASHEDSDRD</sequence>
<evidence type="ECO:0000313" key="9">
    <source>
        <dbReference type="Proteomes" id="UP000270299"/>
    </source>
</evidence>
<dbReference type="InterPro" id="IPR047210">
    <property type="entry name" value="TPP_PYR_POXB-like"/>
</dbReference>
<evidence type="ECO:0000259" key="7">
    <source>
        <dbReference type="Pfam" id="PF02776"/>
    </source>
</evidence>
<dbReference type="NCBIfam" id="NF006129">
    <property type="entry name" value="PRK08273.1"/>
    <property type="match status" value="1"/>
</dbReference>
<dbReference type="InterPro" id="IPR012001">
    <property type="entry name" value="Thiamin_PyroP_enz_TPP-bd_dom"/>
</dbReference>
<dbReference type="Pfam" id="PF00205">
    <property type="entry name" value="TPP_enzyme_M"/>
    <property type="match status" value="1"/>
</dbReference>
<comment type="caution">
    <text evidence="8">The sequence shown here is derived from an EMBL/GenBank/DDBJ whole genome shotgun (WGS) entry which is preliminary data.</text>
</comment>
<dbReference type="RefSeq" id="WP_121673710.1">
    <property type="nucleotide sequence ID" value="NZ_BMXM01000010.1"/>
</dbReference>
<dbReference type="Pfam" id="PF02775">
    <property type="entry name" value="TPP_enzyme_C"/>
    <property type="match status" value="1"/>
</dbReference>
<organism evidence="8 9">
    <name type="scientific">Mycetocola manganoxydans</name>
    <dbReference type="NCBI Taxonomy" id="699879"/>
    <lineage>
        <taxon>Bacteria</taxon>
        <taxon>Bacillati</taxon>
        <taxon>Actinomycetota</taxon>
        <taxon>Actinomycetes</taxon>
        <taxon>Micrococcales</taxon>
        <taxon>Microbacteriaceae</taxon>
        <taxon>Mycetocola</taxon>
    </lineage>
</organism>
<dbReference type="InterPro" id="IPR012000">
    <property type="entry name" value="Thiamin_PyroP_enz_cen_dom"/>
</dbReference>
<evidence type="ECO:0000256" key="1">
    <source>
        <dbReference type="ARBA" id="ARBA00007812"/>
    </source>
</evidence>
<evidence type="ECO:0000256" key="3">
    <source>
        <dbReference type="RuleBase" id="RU362132"/>
    </source>
</evidence>
<dbReference type="OrthoDB" id="4959782at2"/>
<dbReference type="Gene3D" id="3.40.50.1220">
    <property type="entry name" value="TPP-binding domain"/>
    <property type="match status" value="1"/>
</dbReference>
<dbReference type="Pfam" id="PF02776">
    <property type="entry name" value="TPP_enzyme_N"/>
    <property type="match status" value="1"/>
</dbReference>
<dbReference type="GO" id="GO:0003824">
    <property type="term" value="F:catalytic activity"/>
    <property type="evidence" value="ECO:0007669"/>
    <property type="project" value="InterPro"/>
</dbReference>
<dbReference type="EMBL" id="RCUV01000018">
    <property type="protein sequence ID" value="RLP68848.1"/>
    <property type="molecule type" value="Genomic_DNA"/>
</dbReference>
<feature type="domain" description="Thiamine pyrophosphate enzyme N-terminal TPP-binding" evidence="7">
    <location>
        <begin position="5"/>
        <end position="117"/>
    </location>
</feature>
<evidence type="ECO:0000313" key="8">
    <source>
        <dbReference type="EMBL" id="RLP68848.1"/>
    </source>
</evidence>
<dbReference type="CDD" id="cd07039">
    <property type="entry name" value="TPP_PYR_POX"/>
    <property type="match status" value="1"/>
</dbReference>
<dbReference type="GO" id="GO:0000287">
    <property type="term" value="F:magnesium ion binding"/>
    <property type="evidence" value="ECO:0007669"/>
    <property type="project" value="InterPro"/>
</dbReference>
<feature type="domain" description="Thiamine pyrophosphate enzyme central" evidence="5">
    <location>
        <begin position="199"/>
        <end position="328"/>
    </location>
</feature>
<dbReference type="PANTHER" id="PTHR42981:SF2">
    <property type="entry name" value="PYRUVATE DEHYDROGENASE [UBIQUINONE]"/>
    <property type="match status" value="1"/>
</dbReference>
<keyword evidence="9" id="KW-1185">Reference proteome</keyword>
<protein>
    <submittedName>
        <fullName evidence="8">Thiamine pyrophosphate-requiring protein</fullName>
    </submittedName>
</protein>
<gene>
    <name evidence="8" type="ORF">D9V29_12775</name>
</gene>
<dbReference type="PROSITE" id="PS00187">
    <property type="entry name" value="TPP_ENZYMES"/>
    <property type="match status" value="1"/>
</dbReference>
<evidence type="ECO:0000256" key="2">
    <source>
        <dbReference type="ARBA" id="ARBA00023052"/>
    </source>
</evidence>
<dbReference type="InterPro" id="IPR000399">
    <property type="entry name" value="TPP-bd_CS"/>
</dbReference>
<dbReference type="PANTHER" id="PTHR42981">
    <property type="entry name" value="PYRUVATE DEHYDROGENASE [UBIQUINONE]"/>
    <property type="match status" value="1"/>
</dbReference>
<dbReference type="Gene3D" id="3.40.50.970">
    <property type="match status" value="2"/>
</dbReference>
<reference evidence="8 9" key="1">
    <citation type="submission" date="2018-10" db="EMBL/GenBank/DDBJ databases">
        <authorList>
            <person name="Li J."/>
        </authorList>
    </citation>
    <scope>NUCLEOTIDE SEQUENCE [LARGE SCALE GENOMIC DNA]</scope>
    <source>
        <strain evidence="8 9">CCTCC AB209002</strain>
    </source>
</reference>
<accession>A0A3L6ZLY7</accession>